<sequence>MNDMSDVRAGPGAITADRIPVESYISPHYVQLEKERLWPRVWQIACREEEIPQPGDFYTYDIADESISVVRKQDGSVAAYHNVCPHRGRRLTSGCGRMGKFHCKYHGWQWTLDGRPTEIVDRHDWGDCLTDEAVTLQPVKVGLWGGWVFINMDPGSESLEEYLGEARTLLDPFEIEKMRYVWRKRIIMPCNWKTAQEAFMEGYHVQTTHRQLLAYHDDVTYSQAFGKHAMFGYAPTALFGLPSPRISDQSGDIRKGLYEFNREIWDTLKATATQEMLAAGRRLMELPESATPFEVFVAFAQFHREEAAKSGRPFPDITAEQQMAAGTDWNIFPNLVFLHQPTNVLFYRSRPYGDDPDKCIFEVNVLERFAPGEEPQVEVEDGGDGSNGKWRDLDWGLILEQDFQNMEEVQKGMKSRAFTVARPNPVQEVEISNFHRVYHHFVGGNA</sequence>
<keyword evidence="9" id="KW-0223">Dioxygenase</keyword>
<keyword evidence="7" id="KW-0520">NAD</keyword>
<protein>
    <submittedName>
        <fullName evidence="9">Phenylpropionate dioxygenase-like ring-hydroxylating dioxygenase large terminal subunit</fullName>
    </submittedName>
</protein>
<evidence type="ECO:0000256" key="4">
    <source>
        <dbReference type="ARBA" id="ARBA00023002"/>
    </source>
</evidence>
<evidence type="ECO:0000256" key="6">
    <source>
        <dbReference type="ARBA" id="ARBA00023014"/>
    </source>
</evidence>
<dbReference type="Pfam" id="PF00848">
    <property type="entry name" value="Ring_hydroxyl_A"/>
    <property type="match status" value="1"/>
</dbReference>
<evidence type="ECO:0000313" key="10">
    <source>
        <dbReference type="Proteomes" id="UP000571950"/>
    </source>
</evidence>
<dbReference type="InterPro" id="IPR015881">
    <property type="entry name" value="ARHD_Rieske_2Fe_2S"/>
</dbReference>
<proteinExistence type="predicted"/>
<dbReference type="SUPFAM" id="SSF55961">
    <property type="entry name" value="Bet v1-like"/>
    <property type="match status" value="1"/>
</dbReference>
<keyword evidence="10" id="KW-1185">Reference proteome</keyword>
<dbReference type="PROSITE" id="PS00570">
    <property type="entry name" value="RING_HYDROXYL_ALPHA"/>
    <property type="match status" value="1"/>
</dbReference>
<gene>
    <name evidence="9" type="ORF">GGR43_001590</name>
</gene>
<dbReference type="Gene3D" id="2.102.10.10">
    <property type="entry name" value="Rieske [2Fe-2S] iron-sulphur domain"/>
    <property type="match status" value="1"/>
</dbReference>
<reference evidence="9 10" key="1">
    <citation type="submission" date="2020-08" db="EMBL/GenBank/DDBJ databases">
        <title>Genomic Encyclopedia of Type Strains, Phase IV (KMG-IV): sequencing the most valuable type-strain genomes for metagenomic binning, comparative biology and taxonomic classification.</title>
        <authorList>
            <person name="Goeker M."/>
        </authorList>
    </citation>
    <scope>NUCLEOTIDE SEQUENCE [LARGE SCALE GENOMIC DNA]</scope>
    <source>
        <strain evidence="9 10">DSM 26189</strain>
    </source>
</reference>
<dbReference type="InterPro" id="IPR015879">
    <property type="entry name" value="Ring_hydroxy_dOase_asu_C_dom"/>
</dbReference>
<evidence type="ECO:0000256" key="7">
    <source>
        <dbReference type="ARBA" id="ARBA00023027"/>
    </source>
</evidence>
<dbReference type="RefSeq" id="WP_188071416.1">
    <property type="nucleotide sequence ID" value="NZ_BSPS01000001.1"/>
</dbReference>
<dbReference type="CDD" id="cd08882">
    <property type="entry name" value="RHO_alpha_C_MupW-like"/>
    <property type="match status" value="1"/>
</dbReference>
<evidence type="ECO:0000313" key="9">
    <source>
        <dbReference type="EMBL" id="MBB3925875.1"/>
    </source>
</evidence>
<dbReference type="Proteomes" id="UP000571950">
    <property type="component" value="Unassembled WGS sequence"/>
</dbReference>
<comment type="cofactor">
    <cofactor evidence="1">
        <name>Fe cation</name>
        <dbReference type="ChEBI" id="CHEBI:24875"/>
    </cofactor>
</comment>
<keyword evidence="6" id="KW-0411">Iron-sulfur</keyword>
<evidence type="ECO:0000256" key="2">
    <source>
        <dbReference type="ARBA" id="ARBA00022714"/>
    </source>
</evidence>
<dbReference type="GO" id="GO:0005506">
    <property type="term" value="F:iron ion binding"/>
    <property type="evidence" value="ECO:0007669"/>
    <property type="project" value="InterPro"/>
</dbReference>
<dbReference type="SUPFAM" id="SSF50022">
    <property type="entry name" value="ISP domain"/>
    <property type="match status" value="1"/>
</dbReference>
<keyword evidence="5" id="KW-0408">Iron</keyword>
<dbReference type="PRINTS" id="PR00090">
    <property type="entry name" value="RNGDIOXGNASE"/>
</dbReference>
<dbReference type="InterPro" id="IPR017941">
    <property type="entry name" value="Rieske_2Fe-2S"/>
</dbReference>
<feature type="domain" description="Rieske" evidence="8">
    <location>
        <begin position="42"/>
        <end position="150"/>
    </location>
</feature>
<dbReference type="CDD" id="cd03469">
    <property type="entry name" value="Rieske_RO_Alpha_N"/>
    <property type="match status" value="1"/>
</dbReference>
<name>A0A7W6FPJ0_9SPHN</name>
<dbReference type="GO" id="GO:0051213">
    <property type="term" value="F:dioxygenase activity"/>
    <property type="evidence" value="ECO:0007669"/>
    <property type="project" value="UniProtKB-KW"/>
</dbReference>
<dbReference type="PROSITE" id="PS51296">
    <property type="entry name" value="RIESKE"/>
    <property type="match status" value="1"/>
</dbReference>
<evidence type="ECO:0000256" key="3">
    <source>
        <dbReference type="ARBA" id="ARBA00022723"/>
    </source>
</evidence>
<organism evidence="9 10">
    <name type="scientific">Sphingobium jiangsuense</name>
    <dbReference type="NCBI Taxonomy" id="870476"/>
    <lineage>
        <taxon>Bacteria</taxon>
        <taxon>Pseudomonadati</taxon>
        <taxon>Pseudomonadota</taxon>
        <taxon>Alphaproteobacteria</taxon>
        <taxon>Sphingomonadales</taxon>
        <taxon>Sphingomonadaceae</taxon>
        <taxon>Sphingobium</taxon>
    </lineage>
</organism>
<accession>A0A7W6FPJ0</accession>
<dbReference type="InterPro" id="IPR036922">
    <property type="entry name" value="Rieske_2Fe-2S_sf"/>
</dbReference>
<dbReference type="Gene3D" id="3.90.380.10">
    <property type="entry name" value="Naphthalene 1,2-dioxygenase Alpha Subunit, Chain A, domain 1"/>
    <property type="match status" value="1"/>
</dbReference>
<dbReference type="PANTHER" id="PTHR43756">
    <property type="entry name" value="CHOLINE MONOOXYGENASE, CHLOROPLASTIC"/>
    <property type="match status" value="1"/>
</dbReference>
<keyword evidence="4" id="KW-0560">Oxidoreductase</keyword>
<keyword evidence="3" id="KW-0479">Metal-binding</keyword>
<dbReference type="InterPro" id="IPR001663">
    <property type="entry name" value="Rng_hydr_dOase-A"/>
</dbReference>
<dbReference type="EMBL" id="JACIDT010000004">
    <property type="protein sequence ID" value="MBB3925875.1"/>
    <property type="molecule type" value="Genomic_DNA"/>
</dbReference>
<dbReference type="Pfam" id="PF00355">
    <property type="entry name" value="Rieske"/>
    <property type="match status" value="1"/>
</dbReference>
<evidence type="ECO:0000259" key="8">
    <source>
        <dbReference type="PROSITE" id="PS51296"/>
    </source>
</evidence>
<evidence type="ECO:0000256" key="5">
    <source>
        <dbReference type="ARBA" id="ARBA00023004"/>
    </source>
</evidence>
<dbReference type="PANTHER" id="PTHR43756:SF5">
    <property type="entry name" value="CHOLINE MONOOXYGENASE, CHLOROPLASTIC"/>
    <property type="match status" value="1"/>
</dbReference>
<dbReference type="GO" id="GO:0051537">
    <property type="term" value="F:2 iron, 2 sulfur cluster binding"/>
    <property type="evidence" value="ECO:0007669"/>
    <property type="project" value="UniProtKB-KW"/>
</dbReference>
<keyword evidence="2" id="KW-0001">2Fe-2S</keyword>
<evidence type="ECO:0000256" key="1">
    <source>
        <dbReference type="ARBA" id="ARBA00001962"/>
    </source>
</evidence>
<dbReference type="AlphaFoldDB" id="A0A7W6FPJ0"/>
<comment type="caution">
    <text evidence="9">The sequence shown here is derived from an EMBL/GenBank/DDBJ whole genome shotgun (WGS) entry which is preliminary data.</text>
</comment>